<feature type="transmembrane region" description="Helical" evidence="9">
    <location>
        <begin position="158"/>
        <end position="176"/>
    </location>
</feature>
<feature type="transmembrane region" description="Helical" evidence="9">
    <location>
        <begin position="5"/>
        <end position="23"/>
    </location>
</feature>
<keyword evidence="6 9" id="KW-1133">Transmembrane helix</keyword>
<evidence type="ECO:0000313" key="11">
    <source>
        <dbReference type="Proteomes" id="UP000751852"/>
    </source>
</evidence>
<dbReference type="InterPro" id="IPR003784">
    <property type="entry name" value="BioY"/>
</dbReference>
<keyword evidence="7 8" id="KW-0472">Membrane</keyword>
<sequence>MKARNLVYTALMTAIIAILGLIPSVPLPFIPVPIVVQNVGIFLAGILLGRKYGFLSVIVFLLLVLIGAPILSGGRGGYGVFFGPTVGYLIMYPITAFLIGWMRDRQFEYLDFKRIFITILIFGVLLLDAVGAIVMGLIIHMPIPQALALSASFLPGDIIKAIIASVIAVALIKNPVTLRMMRSFMD</sequence>
<feature type="transmembrane region" description="Helical" evidence="9">
    <location>
        <begin position="78"/>
        <end position="102"/>
    </location>
</feature>
<evidence type="ECO:0000256" key="7">
    <source>
        <dbReference type="ARBA" id="ARBA00023136"/>
    </source>
</evidence>
<comment type="caution">
    <text evidence="10">The sequence shown here is derived from an EMBL/GenBank/DDBJ whole genome shotgun (WGS) entry which is preliminary data.</text>
</comment>
<dbReference type="EMBL" id="JABANU010000006">
    <property type="protein sequence ID" value="MBI5974616.1"/>
    <property type="molecule type" value="Genomic_DNA"/>
</dbReference>
<evidence type="ECO:0000256" key="2">
    <source>
        <dbReference type="ARBA" id="ARBA00010692"/>
    </source>
</evidence>
<evidence type="ECO:0000256" key="5">
    <source>
        <dbReference type="ARBA" id="ARBA00022692"/>
    </source>
</evidence>
<evidence type="ECO:0000256" key="8">
    <source>
        <dbReference type="PIRNR" id="PIRNR016661"/>
    </source>
</evidence>
<dbReference type="Proteomes" id="UP000751852">
    <property type="component" value="Unassembled WGS sequence"/>
</dbReference>
<protein>
    <recommendedName>
        <fullName evidence="8">Biotin transporter</fullName>
    </recommendedName>
</protein>
<feature type="transmembrane region" description="Helical" evidence="9">
    <location>
        <begin position="29"/>
        <end position="47"/>
    </location>
</feature>
<dbReference type="RefSeq" id="WP_198617406.1">
    <property type="nucleotide sequence ID" value="NZ_JABANU010000006.1"/>
</dbReference>
<feature type="transmembrane region" description="Helical" evidence="9">
    <location>
        <begin position="114"/>
        <end position="138"/>
    </location>
</feature>
<evidence type="ECO:0000256" key="3">
    <source>
        <dbReference type="ARBA" id="ARBA00022448"/>
    </source>
</evidence>
<proteinExistence type="inferred from homology"/>
<evidence type="ECO:0000313" key="10">
    <source>
        <dbReference type="EMBL" id="MBI5974616.1"/>
    </source>
</evidence>
<dbReference type="PANTHER" id="PTHR34295:SF4">
    <property type="entry name" value="BIOTIN TRANSPORTER BIOY-RELATED"/>
    <property type="match status" value="1"/>
</dbReference>
<dbReference type="Pfam" id="PF02632">
    <property type="entry name" value="BioY"/>
    <property type="match status" value="1"/>
</dbReference>
<accession>A0ABS0T9H6</accession>
<feature type="transmembrane region" description="Helical" evidence="9">
    <location>
        <begin position="54"/>
        <end position="72"/>
    </location>
</feature>
<gene>
    <name evidence="10" type="ORF">HHH54_03255</name>
</gene>
<evidence type="ECO:0000256" key="4">
    <source>
        <dbReference type="ARBA" id="ARBA00022475"/>
    </source>
</evidence>
<evidence type="ECO:0000256" key="9">
    <source>
        <dbReference type="SAM" id="Phobius"/>
    </source>
</evidence>
<evidence type="ECO:0000256" key="6">
    <source>
        <dbReference type="ARBA" id="ARBA00022989"/>
    </source>
</evidence>
<name>A0ABS0T9H6_9STAP</name>
<keyword evidence="5 9" id="KW-0812">Transmembrane</keyword>
<organism evidence="10 11">
    <name type="scientific">Staphylococcus canis</name>
    <dbReference type="NCBI Taxonomy" id="2724942"/>
    <lineage>
        <taxon>Bacteria</taxon>
        <taxon>Bacillati</taxon>
        <taxon>Bacillota</taxon>
        <taxon>Bacilli</taxon>
        <taxon>Bacillales</taxon>
        <taxon>Staphylococcaceae</taxon>
        <taxon>Staphylococcus</taxon>
    </lineage>
</organism>
<keyword evidence="4 8" id="KW-1003">Cell membrane</keyword>
<comment type="similarity">
    <text evidence="2 8">Belongs to the BioY family.</text>
</comment>
<dbReference type="PANTHER" id="PTHR34295">
    <property type="entry name" value="BIOTIN TRANSPORTER BIOY"/>
    <property type="match status" value="1"/>
</dbReference>
<dbReference type="PIRSF" id="PIRSF016661">
    <property type="entry name" value="BioY"/>
    <property type="match status" value="1"/>
</dbReference>
<dbReference type="Gene3D" id="1.10.1760.20">
    <property type="match status" value="1"/>
</dbReference>
<evidence type="ECO:0000256" key="1">
    <source>
        <dbReference type="ARBA" id="ARBA00004651"/>
    </source>
</evidence>
<keyword evidence="3 8" id="KW-0813">Transport</keyword>
<comment type="subcellular location">
    <subcellularLocation>
        <location evidence="1 8">Cell membrane</location>
        <topology evidence="1 8">Multi-pass membrane protein</topology>
    </subcellularLocation>
</comment>
<reference evidence="10 11" key="1">
    <citation type="submission" date="2020-04" db="EMBL/GenBank/DDBJ databases">
        <title>Staphylococcus species from domestic dog.</title>
        <authorList>
            <person name="Paterson G.K."/>
        </authorList>
    </citation>
    <scope>NUCLEOTIDE SEQUENCE [LARGE SCALE GENOMIC DNA]</scope>
    <source>
        <strain evidence="10 11">H16/1A</strain>
    </source>
</reference>
<keyword evidence="11" id="KW-1185">Reference proteome</keyword>